<evidence type="ECO:0000313" key="4">
    <source>
        <dbReference type="Proteomes" id="UP001497457"/>
    </source>
</evidence>
<feature type="domain" description="Rho termination factor-like N-terminal" evidence="2">
    <location>
        <begin position="136"/>
        <end position="166"/>
    </location>
</feature>
<keyword evidence="4" id="KW-1185">Reference proteome</keyword>
<dbReference type="PANTHER" id="PTHR34449:SF2">
    <property type="entry name" value="RHO TERMINATION FACTOR"/>
    <property type="match status" value="1"/>
</dbReference>
<feature type="region of interest" description="Disordered" evidence="1">
    <location>
        <begin position="88"/>
        <end position="128"/>
    </location>
</feature>
<evidence type="ECO:0000256" key="1">
    <source>
        <dbReference type="SAM" id="MobiDB-lite"/>
    </source>
</evidence>
<dbReference type="PANTHER" id="PTHR34449">
    <property type="entry name" value="RHO TERMINATION FACTOR"/>
    <property type="match status" value="1"/>
</dbReference>
<evidence type="ECO:0000259" key="2">
    <source>
        <dbReference type="Pfam" id="PF07498"/>
    </source>
</evidence>
<organism evidence="3 4">
    <name type="scientific">Urochloa decumbens</name>
    <dbReference type="NCBI Taxonomy" id="240449"/>
    <lineage>
        <taxon>Eukaryota</taxon>
        <taxon>Viridiplantae</taxon>
        <taxon>Streptophyta</taxon>
        <taxon>Embryophyta</taxon>
        <taxon>Tracheophyta</taxon>
        <taxon>Spermatophyta</taxon>
        <taxon>Magnoliopsida</taxon>
        <taxon>Liliopsida</taxon>
        <taxon>Poales</taxon>
        <taxon>Poaceae</taxon>
        <taxon>PACMAD clade</taxon>
        <taxon>Panicoideae</taxon>
        <taxon>Panicodae</taxon>
        <taxon>Paniceae</taxon>
        <taxon>Melinidinae</taxon>
        <taxon>Urochloa</taxon>
    </lineage>
</organism>
<dbReference type="Pfam" id="PF07498">
    <property type="entry name" value="Rho_N"/>
    <property type="match status" value="1"/>
</dbReference>
<name>A0ABC8YZL9_9POAL</name>
<dbReference type="Proteomes" id="UP001497457">
    <property type="component" value="Chromosome 17b"/>
</dbReference>
<reference evidence="3" key="1">
    <citation type="submission" date="2024-10" db="EMBL/GenBank/DDBJ databases">
        <authorList>
            <person name="Ryan C."/>
        </authorList>
    </citation>
    <scope>NUCLEOTIDE SEQUENCE [LARGE SCALE GENOMIC DNA]</scope>
</reference>
<gene>
    <name evidence="3" type="ORF">URODEC1_LOCUS39403</name>
</gene>
<dbReference type="Gene3D" id="1.10.720.10">
    <property type="match status" value="1"/>
</dbReference>
<accession>A0ABC8YZL9</accession>
<evidence type="ECO:0000313" key="3">
    <source>
        <dbReference type="EMBL" id="CAL4952256.1"/>
    </source>
</evidence>
<protein>
    <recommendedName>
        <fullName evidence="2">Rho termination factor-like N-terminal domain-containing protein</fullName>
    </recommendedName>
</protein>
<dbReference type="InterPro" id="IPR011112">
    <property type="entry name" value="Rho-like_N"/>
</dbReference>
<proteinExistence type="predicted"/>
<dbReference type="EMBL" id="OZ075127">
    <property type="protein sequence ID" value="CAL4952256.1"/>
    <property type="molecule type" value="Genomic_DNA"/>
</dbReference>
<dbReference type="AlphaFoldDB" id="A0ABC8YZL9"/>
<sequence>MGGMVLPHHQISPTNPFGKARFASPFALHKDGLLFSTAPRQSFMRPPCATVSVIRSEANGAVLPDAVRKYSKEELIAFFRDIQTSIAESSPKASRKMRKTSPDPFQEVGKRRQSYGMDGDGGADDFSKKQGRVINLEDMKMAELKELARARRMRGYSKLKKDELIDRLRGIIM</sequence>